<comment type="caution">
    <text evidence="1">The sequence shown here is derived from an EMBL/GenBank/DDBJ whole genome shotgun (WGS) entry which is preliminary data.</text>
</comment>
<keyword evidence="2" id="KW-1185">Reference proteome</keyword>
<name>A0A8H5LR40_9AGAR</name>
<accession>A0A8H5LR40</accession>
<dbReference type="Proteomes" id="UP000559256">
    <property type="component" value="Unassembled WGS sequence"/>
</dbReference>
<dbReference type="EMBL" id="JAACJM010000023">
    <property type="protein sequence ID" value="KAF5366383.1"/>
    <property type="molecule type" value="Genomic_DNA"/>
</dbReference>
<organism evidence="1 2">
    <name type="scientific">Tetrapyrgos nigripes</name>
    <dbReference type="NCBI Taxonomy" id="182062"/>
    <lineage>
        <taxon>Eukaryota</taxon>
        <taxon>Fungi</taxon>
        <taxon>Dikarya</taxon>
        <taxon>Basidiomycota</taxon>
        <taxon>Agaricomycotina</taxon>
        <taxon>Agaricomycetes</taxon>
        <taxon>Agaricomycetidae</taxon>
        <taxon>Agaricales</taxon>
        <taxon>Marasmiineae</taxon>
        <taxon>Marasmiaceae</taxon>
        <taxon>Tetrapyrgos</taxon>
    </lineage>
</organism>
<evidence type="ECO:0000313" key="1">
    <source>
        <dbReference type="EMBL" id="KAF5366383.1"/>
    </source>
</evidence>
<dbReference type="OrthoDB" id="6513042at2759"/>
<proteinExistence type="predicted"/>
<evidence type="ECO:0000313" key="2">
    <source>
        <dbReference type="Proteomes" id="UP000559256"/>
    </source>
</evidence>
<gene>
    <name evidence="1" type="ORF">D9758_009796</name>
</gene>
<reference evidence="1 2" key="1">
    <citation type="journal article" date="2020" name="ISME J.">
        <title>Uncovering the hidden diversity of litter-decomposition mechanisms in mushroom-forming fungi.</title>
        <authorList>
            <person name="Floudas D."/>
            <person name="Bentzer J."/>
            <person name="Ahren D."/>
            <person name="Johansson T."/>
            <person name="Persson P."/>
            <person name="Tunlid A."/>
        </authorList>
    </citation>
    <scope>NUCLEOTIDE SEQUENCE [LARGE SCALE GENOMIC DNA]</scope>
    <source>
        <strain evidence="1 2">CBS 291.85</strain>
    </source>
</reference>
<protein>
    <submittedName>
        <fullName evidence="1">Uncharacterized protein</fullName>
    </submittedName>
</protein>
<dbReference type="AlphaFoldDB" id="A0A8H5LR40"/>
<sequence length="261" mass="28682">MNNSISQTLPQVFLPPYPSNSSIVVTLDSEGTVSHVTFAITDIVYILDASSGCTTAPSTSASGVFPLDNLFKQLLAGKDGRSVFLAGFDMPRLALRLFFHFGYHVKGTDLSTVCSPSYTEAWLPGKVAAAKIGGSMDTFRINRLWHENSDSEENLCLRAWLSASIPLGADADAFLCPFRLAQVCRTGEIKSVKKVDTRNVRKDILKCLGELLKQTDILSRSLPKETVSEYDHFDLKGGDDGFKLTNARYKVRVGRSQQFMG</sequence>